<keyword evidence="3" id="KW-0378">Hydrolase</keyword>
<dbReference type="Proteomes" id="UP001589683">
    <property type="component" value="Unassembled WGS sequence"/>
</dbReference>
<dbReference type="Pfam" id="PF03372">
    <property type="entry name" value="Exo_endo_phos"/>
    <property type="match status" value="1"/>
</dbReference>
<feature type="region of interest" description="Disordered" evidence="1">
    <location>
        <begin position="112"/>
        <end position="133"/>
    </location>
</feature>
<dbReference type="Gene3D" id="3.60.10.10">
    <property type="entry name" value="Endonuclease/exonuclease/phosphatase"/>
    <property type="match status" value="1"/>
</dbReference>
<proteinExistence type="predicted"/>
<dbReference type="SUPFAM" id="SSF56219">
    <property type="entry name" value="DNase I-like"/>
    <property type="match status" value="1"/>
</dbReference>
<protein>
    <submittedName>
        <fullName evidence="3">Endonuclease/exonuclease/phosphatase family protein</fullName>
    </submittedName>
</protein>
<evidence type="ECO:0000313" key="3">
    <source>
        <dbReference type="EMBL" id="MFB9230690.1"/>
    </source>
</evidence>
<evidence type="ECO:0000256" key="1">
    <source>
        <dbReference type="SAM" id="MobiDB-lite"/>
    </source>
</evidence>
<reference evidence="3 4" key="1">
    <citation type="submission" date="2024-09" db="EMBL/GenBank/DDBJ databases">
        <authorList>
            <person name="Sun Q."/>
            <person name="Mori K."/>
        </authorList>
    </citation>
    <scope>NUCLEOTIDE SEQUENCE [LARGE SCALE GENOMIC DNA]</scope>
    <source>
        <strain evidence="3 4">CECT 8726</strain>
    </source>
</reference>
<dbReference type="InterPro" id="IPR036691">
    <property type="entry name" value="Endo/exonu/phosph_ase_sf"/>
</dbReference>
<dbReference type="RefSeq" id="WP_213887422.1">
    <property type="nucleotide sequence ID" value="NZ_JAGFNU010000001.1"/>
</dbReference>
<keyword evidence="3" id="KW-0255">Endonuclease</keyword>
<gene>
    <name evidence="3" type="ORF">ACFFUT_02675</name>
</gene>
<keyword evidence="4" id="KW-1185">Reference proteome</keyword>
<feature type="domain" description="Endonuclease/exonuclease/phosphatase" evidence="2">
    <location>
        <begin position="156"/>
        <end position="340"/>
    </location>
</feature>
<dbReference type="EMBL" id="JBHMEA010000007">
    <property type="protein sequence ID" value="MFB9230690.1"/>
    <property type="molecule type" value="Genomic_DNA"/>
</dbReference>
<dbReference type="GO" id="GO:0004519">
    <property type="term" value="F:endonuclease activity"/>
    <property type="evidence" value="ECO:0007669"/>
    <property type="project" value="UniProtKB-KW"/>
</dbReference>
<name>A0ABV5JC66_9RHOB</name>
<sequence>MRIATYNVEWFNSLFDRRGRLMEDQKWSGRHNVTRRDQLEALAIVFIAMDVDAVMVIEAPDSSKRRDGEVALETFAERFGLRTNKAVIGFTNDTQQEIALLYDPKKLNATHDPLGALTGSPAGGPSASGDVTGSPRFDGEFKLDLDIDAAPEKVSFSKPPLELAVTTSEGAALRMIGVHVKSKAPHGARNPDEVMRISIANRRKQAAQCIWLRERVVEHLKAGENLMVLGDFNDGPGLDEYEKLFGRSGVEIVLGEEGEDCLFDPHARMVLGQRVGAMPSTSRFYLQNEGRYLSALLDYIMVSPGLRAKSPVWRIWHPFDDQVCYQTPELREALLTASDHFPVTIDIEL</sequence>
<keyword evidence="3" id="KW-0540">Nuclease</keyword>
<dbReference type="InterPro" id="IPR005135">
    <property type="entry name" value="Endo/exonuclease/phosphatase"/>
</dbReference>
<evidence type="ECO:0000313" key="4">
    <source>
        <dbReference type="Proteomes" id="UP001589683"/>
    </source>
</evidence>
<evidence type="ECO:0000259" key="2">
    <source>
        <dbReference type="Pfam" id="PF03372"/>
    </source>
</evidence>
<organism evidence="3 4">
    <name type="scientific">Pseudohalocynthiibacter aestuariivivens</name>
    <dbReference type="NCBI Taxonomy" id="1591409"/>
    <lineage>
        <taxon>Bacteria</taxon>
        <taxon>Pseudomonadati</taxon>
        <taxon>Pseudomonadota</taxon>
        <taxon>Alphaproteobacteria</taxon>
        <taxon>Rhodobacterales</taxon>
        <taxon>Paracoccaceae</taxon>
        <taxon>Pseudohalocynthiibacter</taxon>
    </lineage>
</organism>
<accession>A0ABV5JC66</accession>
<feature type="compositionally biased region" description="Low complexity" evidence="1">
    <location>
        <begin position="113"/>
        <end position="129"/>
    </location>
</feature>
<comment type="caution">
    <text evidence="3">The sequence shown here is derived from an EMBL/GenBank/DDBJ whole genome shotgun (WGS) entry which is preliminary data.</text>
</comment>